<dbReference type="AlphaFoldDB" id="A0A1Y3QTH7"/>
<evidence type="ECO:0000313" key="2">
    <source>
        <dbReference type="EMBL" id="KAA2563731.1"/>
    </source>
</evidence>
<evidence type="ECO:0000313" key="5">
    <source>
        <dbReference type="Proteomes" id="UP000323119"/>
    </source>
</evidence>
<dbReference type="InterPro" id="IPR002881">
    <property type="entry name" value="DUF58"/>
</dbReference>
<dbReference type="Gene3D" id="3.40.50.410">
    <property type="entry name" value="von Willebrand factor, type A domain"/>
    <property type="match status" value="1"/>
</dbReference>
<accession>A0A1Y3QTH7</accession>
<evidence type="ECO:0000313" key="3">
    <source>
        <dbReference type="EMBL" id="OUN02964.1"/>
    </source>
</evidence>
<reference evidence="3" key="2">
    <citation type="journal article" date="2018" name="BMC Genomics">
        <title>Whole genome sequencing and function prediction of 133 gut anaerobes isolated from chicken caecum in pure cultures.</title>
        <authorList>
            <person name="Medvecky M."/>
            <person name="Cejkova D."/>
            <person name="Polansky O."/>
            <person name="Karasova D."/>
            <person name="Kubasova T."/>
            <person name="Cizek A."/>
            <person name="Rychlik I."/>
        </authorList>
    </citation>
    <scope>NUCLEOTIDE SEQUENCE</scope>
    <source>
        <strain evidence="3">An90</strain>
    </source>
</reference>
<feature type="domain" description="DUF58" evidence="1">
    <location>
        <begin position="44"/>
        <end position="260"/>
    </location>
</feature>
<reference evidence="2 5" key="3">
    <citation type="journal article" date="2019" name="Nat. Med.">
        <title>A library of human gut bacterial isolates paired with longitudinal multiomics data enables mechanistic microbiome research.</title>
        <authorList>
            <person name="Poyet M."/>
            <person name="Groussin M."/>
            <person name="Gibbons S.M."/>
            <person name="Avila-Pacheco J."/>
            <person name="Jiang X."/>
            <person name="Kearney S.M."/>
            <person name="Perrotta A.R."/>
            <person name="Berdy B."/>
            <person name="Zhao S."/>
            <person name="Lieberman T.D."/>
            <person name="Swanson P.K."/>
            <person name="Smith M."/>
            <person name="Roesemann S."/>
            <person name="Alexander J.E."/>
            <person name="Rich S.A."/>
            <person name="Livny J."/>
            <person name="Vlamakis H."/>
            <person name="Clish C."/>
            <person name="Bullock K."/>
            <person name="Deik A."/>
            <person name="Scott J."/>
            <person name="Pierce K.A."/>
            <person name="Xavier R.J."/>
            <person name="Alm E.J."/>
        </authorList>
    </citation>
    <scope>NUCLEOTIDE SEQUENCE [LARGE SCALE GENOMIC DNA]</scope>
    <source>
        <strain evidence="2 5">BIOML-A204</strain>
    </source>
</reference>
<dbReference type="PANTHER" id="PTHR33608">
    <property type="entry name" value="BLL2464 PROTEIN"/>
    <property type="match status" value="1"/>
</dbReference>
<dbReference type="eggNOG" id="COG1721">
    <property type="taxonomic scope" value="Bacteria"/>
</dbReference>
<proteinExistence type="predicted"/>
<dbReference type="PANTHER" id="PTHR33608:SF6">
    <property type="entry name" value="BLL2464 PROTEIN"/>
    <property type="match status" value="1"/>
</dbReference>
<dbReference type="Proteomes" id="UP000323119">
    <property type="component" value="Unassembled WGS sequence"/>
</dbReference>
<gene>
    <name evidence="3" type="ORF">B5G41_10600</name>
    <name evidence="2" type="ORF">F2S36_02655</name>
</gene>
<evidence type="ECO:0000259" key="1">
    <source>
        <dbReference type="Pfam" id="PF01882"/>
    </source>
</evidence>
<organism evidence="3 4">
    <name type="scientific">Alistipes onderdonkii</name>
    <dbReference type="NCBI Taxonomy" id="328813"/>
    <lineage>
        <taxon>Bacteria</taxon>
        <taxon>Pseudomonadati</taxon>
        <taxon>Bacteroidota</taxon>
        <taxon>Bacteroidia</taxon>
        <taxon>Bacteroidales</taxon>
        <taxon>Rikenellaceae</taxon>
        <taxon>Alistipes</taxon>
    </lineage>
</organism>
<dbReference type="Pfam" id="PF01882">
    <property type="entry name" value="DUF58"/>
    <property type="match status" value="1"/>
</dbReference>
<dbReference type="InterPro" id="IPR036465">
    <property type="entry name" value="vWFA_dom_sf"/>
</dbReference>
<dbReference type="OrthoDB" id="9776116at2"/>
<dbReference type="RefSeq" id="WP_018695707.1">
    <property type="nucleotide sequence ID" value="NZ_AP025562.1"/>
</dbReference>
<dbReference type="EMBL" id="NFHB01000006">
    <property type="protein sequence ID" value="OUN02964.1"/>
    <property type="molecule type" value="Genomic_DNA"/>
</dbReference>
<evidence type="ECO:0000313" key="4">
    <source>
        <dbReference type="Proteomes" id="UP000195772"/>
    </source>
</evidence>
<name>A0A1Y3QTH7_9BACT</name>
<dbReference type="Proteomes" id="UP000195772">
    <property type="component" value="Unassembled WGS sequence"/>
</dbReference>
<reference evidence="4" key="1">
    <citation type="submission" date="2017-04" db="EMBL/GenBank/DDBJ databases">
        <title>Function of individual gut microbiota members based on whole genome sequencing of pure cultures obtained from chicken caecum.</title>
        <authorList>
            <person name="Medvecky M."/>
            <person name="Cejkova D."/>
            <person name="Polansky O."/>
            <person name="Karasova D."/>
            <person name="Kubasova T."/>
            <person name="Cizek A."/>
            <person name="Rychlik I."/>
        </authorList>
    </citation>
    <scope>NUCLEOTIDE SEQUENCE [LARGE SCALE GENOMIC DNA]</scope>
    <source>
        <strain evidence="4">An90</strain>
    </source>
</reference>
<protein>
    <submittedName>
        <fullName evidence="3">DUF58 domain-containing protein</fullName>
    </submittedName>
</protein>
<sequence>MQQTENDILKRVRKIEIKTRGLSNEIFAGKYHTAFRGRGMSFSEVREYRAGDDVRDIDWNVTARSRKPHIKIYEEERELTMMLLVDVSASRMFGTTERLKKNIITEIAAVLAFSAAQNNDKVGCIFFSDKVEKFIPPKKGRSHILMIIRELVGFRPESAGTKLSEPVRFLTNVNKKRCTTFILSDFMDSSKDRAALDDALKIAGGKHDLVGIRVYDPRETELPDVGIVEMKDAESGRKVWVDTSSRAVREHYAEKWRQRSAQIESTLKHNRIDTAMVSTEGDYVSELIKLFKQR</sequence>
<comment type="caution">
    <text evidence="3">The sequence shown here is derived from an EMBL/GenBank/DDBJ whole genome shotgun (WGS) entry which is preliminary data.</text>
</comment>
<dbReference type="SUPFAM" id="SSF53300">
    <property type="entry name" value="vWA-like"/>
    <property type="match status" value="1"/>
</dbReference>
<dbReference type="EMBL" id="VVUY01000002">
    <property type="protein sequence ID" value="KAA2563731.1"/>
    <property type="molecule type" value="Genomic_DNA"/>
</dbReference>